<feature type="chain" id="PRO_5044841368" evidence="2">
    <location>
        <begin position="19"/>
        <end position="263"/>
    </location>
</feature>
<feature type="compositionally biased region" description="Polar residues" evidence="1">
    <location>
        <begin position="99"/>
        <end position="113"/>
    </location>
</feature>
<feature type="compositionally biased region" description="Polar residues" evidence="1">
    <location>
        <begin position="71"/>
        <end position="81"/>
    </location>
</feature>
<gene>
    <name evidence="3" type="ORF">TKK_005943</name>
</gene>
<evidence type="ECO:0000313" key="4">
    <source>
        <dbReference type="Proteomes" id="UP001627154"/>
    </source>
</evidence>
<evidence type="ECO:0000256" key="2">
    <source>
        <dbReference type="SAM" id="SignalP"/>
    </source>
</evidence>
<organism evidence="3 4">
    <name type="scientific">Trichogramma kaykai</name>
    <dbReference type="NCBI Taxonomy" id="54128"/>
    <lineage>
        <taxon>Eukaryota</taxon>
        <taxon>Metazoa</taxon>
        <taxon>Ecdysozoa</taxon>
        <taxon>Arthropoda</taxon>
        <taxon>Hexapoda</taxon>
        <taxon>Insecta</taxon>
        <taxon>Pterygota</taxon>
        <taxon>Neoptera</taxon>
        <taxon>Endopterygota</taxon>
        <taxon>Hymenoptera</taxon>
        <taxon>Apocrita</taxon>
        <taxon>Proctotrupomorpha</taxon>
        <taxon>Chalcidoidea</taxon>
        <taxon>Trichogrammatidae</taxon>
        <taxon>Trichogramma</taxon>
    </lineage>
</organism>
<protein>
    <submittedName>
        <fullName evidence="3">Uncharacterized protein</fullName>
    </submittedName>
</protein>
<dbReference type="EMBL" id="JBJJXI010000050">
    <property type="protein sequence ID" value="KAL3400798.1"/>
    <property type="molecule type" value="Genomic_DNA"/>
</dbReference>
<feature type="signal peptide" evidence="2">
    <location>
        <begin position="1"/>
        <end position="18"/>
    </location>
</feature>
<keyword evidence="2" id="KW-0732">Signal</keyword>
<name>A0ABD2X7B5_9HYME</name>
<accession>A0ABD2X7B5</accession>
<sequence length="263" mass="30129">MCSLAWLILITTNHIIVSLTQEQTFFSSFDNLLTRGQTHYSFQPKIDRSDHESQAQNYVSHYSSDNIYTSFDQLNDSNNDHGNVGDFGPEKEDQDDDAQTSNHDLSDQQQLSDYPSFGETDYRTRGVRNYPDFYDHQRANYVQSVPLTEHVEVTRPAAVPVYKEIGIPVVQPFKISLSHPVAVGLPQPYPIPVPVPHAVPVKVVRTVPVPVERKVPFPIEKHIPVPVDKYVPYAIEKHIPVPVYEPYPIKVPFYKTIYHYRRG</sequence>
<keyword evidence="4" id="KW-1185">Reference proteome</keyword>
<proteinExistence type="predicted"/>
<reference evidence="3 4" key="1">
    <citation type="journal article" date="2024" name="bioRxiv">
        <title>A reference genome for Trichogramma kaykai: A tiny desert-dwelling parasitoid wasp with competing sex-ratio distorters.</title>
        <authorList>
            <person name="Culotta J."/>
            <person name="Lindsey A.R."/>
        </authorList>
    </citation>
    <scope>NUCLEOTIDE SEQUENCE [LARGE SCALE GENOMIC DNA]</scope>
    <source>
        <strain evidence="3 4">KSX58</strain>
    </source>
</reference>
<feature type="region of interest" description="Disordered" evidence="1">
    <location>
        <begin position="71"/>
        <end position="123"/>
    </location>
</feature>
<dbReference type="AlphaFoldDB" id="A0ABD2X7B5"/>
<dbReference type="Proteomes" id="UP001627154">
    <property type="component" value="Unassembled WGS sequence"/>
</dbReference>
<evidence type="ECO:0000256" key="1">
    <source>
        <dbReference type="SAM" id="MobiDB-lite"/>
    </source>
</evidence>
<evidence type="ECO:0000313" key="3">
    <source>
        <dbReference type="EMBL" id="KAL3400798.1"/>
    </source>
</evidence>
<comment type="caution">
    <text evidence="3">The sequence shown here is derived from an EMBL/GenBank/DDBJ whole genome shotgun (WGS) entry which is preliminary data.</text>
</comment>